<dbReference type="InterPro" id="IPR009057">
    <property type="entry name" value="Homeodomain-like_sf"/>
</dbReference>
<dbReference type="EMBL" id="CP121694">
    <property type="protein sequence ID" value="WRO20726.1"/>
    <property type="molecule type" value="Genomic_DNA"/>
</dbReference>
<dbReference type="Gene3D" id="1.10.10.10">
    <property type="entry name" value="Winged helix-like DNA-binding domain superfamily/Winged helix DNA-binding domain"/>
    <property type="match status" value="1"/>
</dbReference>
<evidence type="ECO:0000313" key="3">
    <source>
        <dbReference type="EMBL" id="WRO21052.1"/>
    </source>
</evidence>
<evidence type="ECO:0000313" key="7">
    <source>
        <dbReference type="EMBL" id="WRO22737.1"/>
    </source>
</evidence>
<proteinExistence type="predicted"/>
<dbReference type="GO" id="GO:0004803">
    <property type="term" value="F:transposase activity"/>
    <property type="evidence" value="ECO:0007669"/>
    <property type="project" value="InterPro"/>
</dbReference>
<name>A0AAU0UI58_9FIRM</name>
<evidence type="ECO:0000313" key="8">
    <source>
        <dbReference type="Proteomes" id="UP001329915"/>
    </source>
</evidence>
<gene>
    <name evidence="1" type="ORF">MFMK1_000515</name>
    <name evidence="2" type="ORF">MFMK1_000826</name>
    <name evidence="3" type="ORF">MFMK1_000846</name>
    <name evidence="4" type="ORF">MFMK1_001305</name>
    <name evidence="5" type="ORF">MFMK1_002528</name>
    <name evidence="6" type="ORF">MFMK1_002573</name>
    <name evidence="7" type="ORF">MFMK1_002576</name>
</gene>
<dbReference type="KEGG" id="dbc:MFMK1_000846"/>
<dbReference type="Proteomes" id="UP001329915">
    <property type="component" value="Chromosome"/>
</dbReference>
<evidence type="ECO:0000313" key="4">
    <source>
        <dbReference type="EMBL" id="WRO21495.1"/>
    </source>
</evidence>
<evidence type="ECO:0000313" key="6">
    <source>
        <dbReference type="EMBL" id="WRO22734.1"/>
    </source>
</evidence>
<dbReference type="EMBL" id="CP121694">
    <property type="protein sequence ID" value="WRO21035.1"/>
    <property type="molecule type" value="Genomic_DNA"/>
</dbReference>
<dbReference type="KEGG" id="dbc:MFMK1_001305"/>
<dbReference type="GO" id="GO:0006313">
    <property type="term" value="P:DNA transposition"/>
    <property type="evidence" value="ECO:0007669"/>
    <property type="project" value="InterPro"/>
</dbReference>
<dbReference type="InterPro" id="IPR002514">
    <property type="entry name" value="Transposase_8"/>
</dbReference>
<evidence type="ECO:0000313" key="2">
    <source>
        <dbReference type="EMBL" id="WRO21035.1"/>
    </source>
</evidence>
<reference evidence="1 8" key="1">
    <citation type="submission" date="2023-04" db="EMBL/GenBank/DDBJ databases">
        <authorList>
            <person name="Hsu D."/>
        </authorList>
    </citation>
    <scope>NUCLEOTIDE SEQUENCE [LARGE SCALE GENOMIC DNA]</scope>
    <source>
        <strain evidence="1 8">MK1</strain>
    </source>
</reference>
<dbReference type="EMBL" id="CP121694">
    <property type="protein sequence ID" value="WRO21052.1"/>
    <property type="molecule type" value="Genomic_DNA"/>
</dbReference>
<organism evidence="1 8">
    <name type="scientific">Metallumcola ferriviriculae</name>
    <dbReference type="NCBI Taxonomy" id="3039180"/>
    <lineage>
        <taxon>Bacteria</taxon>
        <taxon>Bacillati</taxon>
        <taxon>Bacillota</taxon>
        <taxon>Clostridia</taxon>
        <taxon>Neomoorellales</taxon>
        <taxon>Desulfitibacteraceae</taxon>
        <taxon>Metallumcola</taxon>
    </lineage>
</organism>
<dbReference type="GO" id="GO:0003677">
    <property type="term" value="F:DNA binding"/>
    <property type="evidence" value="ECO:0007669"/>
    <property type="project" value="InterPro"/>
</dbReference>
<dbReference type="KEGG" id="dbc:MFMK1_000826"/>
<keyword evidence="8" id="KW-1185">Reference proteome</keyword>
<dbReference type="EMBL" id="CP121694">
    <property type="protein sequence ID" value="WRO21495.1"/>
    <property type="molecule type" value="Genomic_DNA"/>
</dbReference>
<dbReference type="InterPro" id="IPR036388">
    <property type="entry name" value="WH-like_DNA-bd_sf"/>
</dbReference>
<dbReference type="EMBL" id="CP121694">
    <property type="protein sequence ID" value="WRO22690.1"/>
    <property type="molecule type" value="Genomic_DNA"/>
</dbReference>
<evidence type="ECO:0000313" key="1">
    <source>
        <dbReference type="EMBL" id="WRO20726.1"/>
    </source>
</evidence>
<dbReference type="KEGG" id="dbc:MFMK1_002573"/>
<dbReference type="Pfam" id="PF01527">
    <property type="entry name" value="HTH_Tnp_1"/>
    <property type="match status" value="1"/>
</dbReference>
<dbReference type="KEGG" id="dbc:MFMK1_002576"/>
<dbReference type="KEGG" id="dbc:MFMK1_000515"/>
<evidence type="ECO:0000313" key="5">
    <source>
        <dbReference type="EMBL" id="WRO22690.1"/>
    </source>
</evidence>
<dbReference type="EMBL" id="CP121694">
    <property type="protein sequence ID" value="WRO22734.1"/>
    <property type="molecule type" value="Genomic_DNA"/>
</dbReference>
<dbReference type="EMBL" id="CP121694">
    <property type="protein sequence ID" value="WRO22737.1"/>
    <property type="molecule type" value="Genomic_DNA"/>
</dbReference>
<dbReference type="KEGG" id="dbc:MFMK1_002528"/>
<dbReference type="AlphaFoldDB" id="A0AAU0UI58"/>
<protein>
    <submittedName>
        <fullName evidence="1">Transposase</fullName>
    </submittedName>
</protein>
<sequence length="111" mass="13046">MGRRKFTAEFKTKIVLELLKEEKQIGELAAEHELSPNQLRNWKKDFLENAPQVFSQSKQEKELRAQEKALDEERTELMAKVGQLTIENDWLKKKSKEVLGVDWENKSGFKK</sequence>
<dbReference type="SUPFAM" id="SSF46689">
    <property type="entry name" value="Homeodomain-like"/>
    <property type="match status" value="1"/>
</dbReference>
<accession>A0AAU0UI58</accession>